<feature type="transmembrane region" description="Helical" evidence="1">
    <location>
        <begin position="35"/>
        <end position="52"/>
    </location>
</feature>
<proteinExistence type="predicted"/>
<protein>
    <submittedName>
        <fullName evidence="2">Uncharacterized protein</fullName>
    </submittedName>
</protein>
<keyword evidence="1" id="KW-0812">Transmembrane</keyword>
<dbReference type="KEGG" id="ctak:4412677_02321"/>
<reference evidence="2 3" key="1">
    <citation type="submission" date="2017-06" db="EMBL/GenBank/DDBJ databases">
        <authorList>
            <consortium name="Pathogen Informatics"/>
        </authorList>
    </citation>
    <scope>NUCLEOTIDE SEQUENCE [LARGE SCALE GENOMIC DNA]</scope>
    <source>
        <strain evidence="2 3">NCTC13490</strain>
    </source>
</reference>
<organism evidence="2 3">
    <name type="scientific">Chryseobacterium taklimakanense</name>
    <dbReference type="NCBI Taxonomy" id="536441"/>
    <lineage>
        <taxon>Bacteria</taxon>
        <taxon>Pseudomonadati</taxon>
        <taxon>Bacteroidota</taxon>
        <taxon>Flavobacteriia</taxon>
        <taxon>Flavobacteriales</taxon>
        <taxon>Weeksellaceae</taxon>
        <taxon>Chryseobacterium group</taxon>
        <taxon>Chryseobacterium</taxon>
    </lineage>
</organism>
<name>A0A239XW97_9FLAO</name>
<dbReference type="RefSeq" id="WP_157727414.1">
    <property type="nucleotide sequence ID" value="NZ_LT906465.1"/>
</dbReference>
<feature type="transmembrane region" description="Helical" evidence="1">
    <location>
        <begin position="6"/>
        <end position="23"/>
    </location>
</feature>
<accession>A0A239XW97</accession>
<dbReference type="AlphaFoldDB" id="A0A239XW97"/>
<dbReference type="Proteomes" id="UP000215196">
    <property type="component" value="Chromosome 1"/>
</dbReference>
<keyword evidence="1" id="KW-0472">Membrane</keyword>
<keyword evidence="1" id="KW-1133">Transmembrane helix</keyword>
<dbReference type="EMBL" id="LT906465">
    <property type="protein sequence ID" value="SNV50294.1"/>
    <property type="molecule type" value="Genomic_DNA"/>
</dbReference>
<evidence type="ECO:0000313" key="3">
    <source>
        <dbReference type="Proteomes" id="UP000215196"/>
    </source>
</evidence>
<sequence>MIQYLQYGLPLIFIAFGLVIKFSKNPRWDSSRKMANILIILGILTLLGRIFLDYSK</sequence>
<evidence type="ECO:0000313" key="2">
    <source>
        <dbReference type="EMBL" id="SNV50294.1"/>
    </source>
</evidence>
<keyword evidence="3" id="KW-1185">Reference proteome</keyword>
<evidence type="ECO:0000256" key="1">
    <source>
        <dbReference type="SAM" id="Phobius"/>
    </source>
</evidence>
<gene>
    <name evidence="2" type="ORF">SAMEA4412677_02321</name>
</gene>